<dbReference type="PANTHER" id="PTHR10196">
    <property type="entry name" value="SUGAR KINASE"/>
    <property type="match status" value="1"/>
</dbReference>
<keyword evidence="2 6" id="KW-0859">Xylose metabolism</keyword>
<name>A0A1E4T4K4_9ASCO</name>
<dbReference type="GO" id="GO:0004856">
    <property type="term" value="F:D-xylulokinase activity"/>
    <property type="evidence" value="ECO:0007669"/>
    <property type="project" value="UniProtKB-UniRule"/>
</dbReference>
<dbReference type="GO" id="GO:0005997">
    <property type="term" value="P:xylulose metabolic process"/>
    <property type="evidence" value="ECO:0007669"/>
    <property type="project" value="TreeGrafter"/>
</dbReference>
<keyword evidence="6" id="KW-0547">Nucleotide-binding</keyword>
<evidence type="ECO:0000256" key="3">
    <source>
        <dbReference type="ARBA" id="ARBA00022679"/>
    </source>
</evidence>
<evidence type="ECO:0000256" key="5">
    <source>
        <dbReference type="ARBA" id="ARBA00048885"/>
    </source>
</evidence>
<evidence type="ECO:0000256" key="1">
    <source>
        <dbReference type="ARBA" id="ARBA00009156"/>
    </source>
</evidence>
<evidence type="ECO:0000256" key="2">
    <source>
        <dbReference type="ARBA" id="ARBA00022629"/>
    </source>
</evidence>
<keyword evidence="3 6" id="KW-0808">Transferase</keyword>
<keyword evidence="6" id="KW-0067">ATP-binding</keyword>
<reference evidence="9" key="1">
    <citation type="submission" date="2016-04" db="EMBL/GenBank/DDBJ databases">
        <title>Comparative genomics of biotechnologically important yeasts.</title>
        <authorList>
            <consortium name="DOE Joint Genome Institute"/>
            <person name="Riley R."/>
            <person name="Haridas S."/>
            <person name="Wolfe K.H."/>
            <person name="Lopes M.R."/>
            <person name="Hittinger C.T."/>
            <person name="Goker M."/>
            <person name="Salamov A."/>
            <person name="Wisecaver J."/>
            <person name="Long T.M."/>
            <person name="Aerts A.L."/>
            <person name="Barry K."/>
            <person name="Choi C."/>
            <person name="Clum A."/>
            <person name="Coughlan A.Y."/>
            <person name="Deshpande S."/>
            <person name="Douglass A.P."/>
            <person name="Hanson S.J."/>
            <person name="Klenk H.-P."/>
            <person name="Labutti K."/>
            <person name="Lapidus A."/>
            <person name="Lindquist E."/>
            <person name="Lipzen A."/>
            <person name="Meier-Kolthoff J.P."/>
            <person name="Ohm R.A."/>
            <person name="Otillar R.P."/>
            <person name="Pangilinan J."/>
            <person name="Peng Y."/>
            <person name="Rokas A."/>
            <person name="Rosa C.A."/>
            <person name="Scheuner C."/>
            <person name="Sibirny A.A."/>
            <person name="Slot J.C."/>
            <person name="Stielow J.B."/>
            <person name="Sun H."/>
            <person name="Kurtzman C.P."/>
            <person name="Blackwell M."/>
            <person name="Grigoriev I.V."/>
            <person name="Jeffries T.W."/>
        </authorList>
    </citation>
    <scope>NUCLEOTIDE SEQUENCE [LARGE SCALE GENOMIC DNA]</scope>
    <source>
        <strain evidence="9">NRRL YB-2248</strain>
    </source>
</reference>
<dbReference type="EMBL" id="KV453849">
    <property type="protein sequence ID" value="ODV86652.1"/>
    <property type="molecule type" value="Genomic_DNA"/>
</dbReference>
<accession>A0A1E4T4K4</accession>
<evidence type="ECO:0000259" key="7">
    <source>
        <dbReference type="Pfam" id="PF02782"/>
    </source>
</evidence>
<organism evidence="8 9">
    <name type="scientific">[Candida] arabinofermentans NRRL YB-2248</name>
    <dbReference type="NCBI Taxonomy" id="983967"/>
    <lineage>
        <taxon>Eukaryota</taxon>
        <taxon>Fungi</taxon>
        <taxon>Dikarya</taxon>
        <taxon>Ascomycota</taxon>
        <taxon>Saccharomycotina</taxon>
        <taxon>Pichiomycetes</taxon>
        <taxon>Pichiales</taxon>
        <taxon>Pichiaceae</taxon>
        <taxon>Ogataea</taxon>
        <taxon>Ogataea/Candida clade</taxon>
    </lineage>
</organism>
<dbReference type="InterPro" id="IPR042024">
    <property type="entry name" value="D-XK_euk"/>
</dbReference>
<dbReference type="InterPro" id="IPR018485">
    <property type="entry name" value="FGGY_C"/>
</dbReference>
<keyword evidence="4 6" id="KW-0418">Kinase</keyword>
<dbReference type="GO" id="GO:0005829">
    <property type="term" value="C:cytosol"/>
    <property type="evidence" value="ECO:0007669"/>
    <property type="project" value="TreeGrafter"/>
</dbReference>
<feature type="domain" description="Carbohydrate kinase FGGY C-terminal" evidence="7">
    <location>
        <begin position="318"/>
        <end position="541"/>
    </location>
</feature>
<protein>
    <recommendedName>
        <fullName evidence="6">Xylulose kinase</fullName>
        <ecNumber evidence="6">2.7.1.17</ecNumber>
    </recommendedName>
</protein>
<comment type="catalytic activity">
    <reaction evidence="5 6">
        <text>D-xylulose + ATP = D-xylulose 5-phosphate + ADP + H(+)</text>
        <dbReference type="Rhea" id="RHEA:10964"/>
        <dbReference type="ChEBI" id="CHEBI:15378"/>
        <dbReference type="ChEBI" id="CHEBI:17140"/>
        <dbReference type="ChEBI" id="CHEBI:30616"/>
        <dbReference type="ChEBI" id="CHEBI:57737"/>
        <dbReference type="ChEBI" id="CHEBI:456216"/>
        <dbReference type="EC" id="2.7.1.17"/>
    </reaction>
</comment>
<keyword evidence="6" id="KW-0119">Carbohydrate metabolism</keyword>
<dbReference type="GO" id="GO:0042732">
    <property type="term" value="P:D-xylose metabolic process"/>
    <property type="evidence" value="ECO:0007669"/>
    <property type="project" value="UniProtKB-UniRule"/>
</dbReference>
<dbReference type="GO" id="GO:0005524">
    <property type="term" value="F:ATP binding"/>
    <property type="evidence" value="ECO:0007669"/>
    <property type="project" value="UniProtKB-UniRule"/>
</dbReference>
<sequence length="620" mass="69396">MTQSDDLFLGFDLSTQQLKIISTYSNLKHHSTYRVDFDSELGLKYGIKKGVKSIESTGEIFAPVEMWIDALDICFTKMQNDEFPFNKVKAMSGSCQQHGSVYWSNEAPELLSNLTFEKSLKDQLCPNAFTFQTSPNWQDHSTGPELEAFEKSVNGCHNLSIITGSRAHYRFTGTQIRKLSTRINPELYHKTFKISLISSFLSSLLSNKITNIEESDGCGMNLYDIPNSKYNDELLSVAAGVHPIIDNCNDLQKTQDGINELKEKLGPIEPVGSKSIGVIGKYFVSKYGFNSNCQIYSFTGDNLATILALPLSNNDILVSMGTSTTVLLVTDQYKPSENYHVFKHPTLKNHYMGMLCYCNGALAREKIRDKLNESLNISTKNSWDEFNSILDKSKPLNGKNEIGIYFPIGEIIPNAKPCERRFKFNENDKKLIELKNLDSSNWSIQDDVNSIIESQALSCRLRVGPMLESSSSSSSTEEENKSLNENELEILDRLHKYSESIQSDGAIQSNKALVSKPNKVFYVGGSSNNRSILNKYCSILGALQGNFKIDLGDACALGGCYKSLWSYKCEIEGLKDDYGVWLSNSFDWDGGVEKLNAPDLWDEYVDGVGLLSIAELQLEK</sequence>
<dbReference type="Gene3D" id="3.30.420.40">
    <property type="match status" value="2"/>
</dbReference>
<dbReference type="PANTHER" id="PTHR10196:SF57">
    <property type="entry name" value="XYLULOSE KINASE"/>
    <property type="match status" value="1"/>
</dbReference>
<dbReference type="AlphaFoldDB" id="A0A1E4T4K4"/>
<dbReference type="Proteomes" id="UP000094801">
    <property type="component" value="Unassembled WGS sequence"/>
</dbReference>
<evidence type="ECO:0000256" key="6">
    <source>
        <dbReference type="RuleBase" id="RU367058"/>
    </source>
</evidence>
<evidence type="ECO:0000313" key="9">
    <source>
        <dbReference type="Proteomes" id="UP000094801"/>
    </source>
</evidence>
<dbReference type="STRING" id="983967.A0A1E4T4K4"/>
<dbReference type="OrthoDB" id="1728974at2759"/>
<comment type="similarity">
    <text evidence="1 6">Belongs to the FGGY kinase family.</text>
</comment>
<dbReference type="EC" id="2.7.1.17" evidence="6"/>
<dbReference type="CDD" id="cd07776">
    <property type="entry name" value="ASKHA_NBD_FGGY_SpXK-like"/>
    <property type="match status" value="1"/>
</dbReference>
<dbReference type="InterPro" id="IPR043129">
    <property type="entry name" value="ATPase_NBD"/>
</dbReference>
<evidence type="ECO:0000256" key="4">
    <source>
        <dbReference type="ARBA" id="ARBA00022777"/>
    </source>
</evidence>
<keyword evidence="9" id="KW-1185">Reference proteome</keyword>
<dbReference type="Pfam" id="PF02782">
    <property type="entry name" value="FGGY_C"/>
    <property type="match status" value="1"/>
</dbReference>
<comment type="function">
    <text evidence="6">Highly specific D-xylulose kinase which participates in the catabolism of xylose. Xylose is a major component of hemicelluloses such as xylan. Most fungi utilize D-xylose via three enzymatic reactions, xylose reductase (XR), xylitol dehydrogenase (XDH), and xylulokinase, to form xylulose 5-phosphate, which enters pentose phosphate pathway.</text>
</comment>
<gene>
    <name evidence="8" type="ORF">CANARDRAFT_27077</name>
</gene>
<dbReference type="SUPFAM" id="SSF53067">
    <property type="entry name" value="Actin-like ATPase domain"/>
    <property type="match status" value="2"/>
</dbReference>
<proteinExistence type="inferred from homology"/>
<evidence type="ECO:0000313" key="8">
    <source>
        <dbReference type="EMBL" id="ODV86652.1"/>
    </source>
</evidence>